<evidence type="ECO:0008006" key="3">
    <source>
        <dbReference type="Google" id="ProtNLM"/>
    </source>
</evidence>
<accession>A0ABQ1UWN1</accession>
<protein>
    <recommendedName>
        <fullName evidence="3">DUF4476 domain-containing protein</fullName>
    </recommendedName>
</protein>
<keyword evidence="2" id="KW-1185">Reference proteome</keyword>
<evidence type="ECO:0000313" key="2">
    <source>
        <dbReference type="Proteomes" id="UP000632273"/>
    </source>
</evidence>
<dbReference type="Proteomes" id="UP000632273">
    <property type="component" value="Unassembled WGS sequence"/>
</dbReference>
<name>A0ABQ1UWN1_9BACT</name>
<comment type="caution">
    <text evidence="1">The sequence shown here is derived from an EMBL/GenBank/DDBJ whole genome shotgun (WGS) entry which is preliminary data.</text>
</comment>
<reference evidence="2" key="1">
    <citation type="journal article" date="2019" name="Int. J. Syst. Evol. Microbiol.">
        <title>The Global Catalogue of Microorganisms (GCM) 10K type strain sequencing project: providing services to taxonomists for standard genome sequencing and annotation.</title>
        <authorList>
            <consortium name="The Broad Institute Genomics Platform"/>
            <consortium name="The Broad Institute Genome Sequencing Center for Infectious Disease"/>
            <person name="Wu L."/>
            <person name="Ma J."/>
        </authorList>
    </citation>
    <scope>NUCLEOTIDE SEQUENCE [LARGE SCALE GENOMIC DNA]</scope>
    <source>
        <strain evidence="2">CGMCC 1.15197</strain>
    </source>
</reference>
<gene>
    <name evidence="1" type="ORF">GCM10011383_45530</name>
</gene>
<dbReference type="EMBL" id="BMHT01000017">
    <property type="protein sequence ID" value="GGF28696.1"/>
    <property type="molecule type" value="Genomic_DNA"/>
</dbReference>
<sequence>MYYYTPIILTAIQREIGEKQMWAWLRTLLVTPTERTDYQFLFNTLNVTLNDPHQAKTLAARYFNDDQALANAIRVVQQRVLLNK</sequence>
<organism evidence="1 2">
    <name type="scientific">Hymenobacter cavernae</name>
    <dbReference type="NCBI Taxonomy" id="2044852"/>
    <lineage>
        <taxon>Bacteria</taxon>
        <taxon>Pseudomonadati</taxon>
        <taxon>Bacteroidota</taxon>
        <taxon>Cytophagia</taxon>
        <taxon>Cytophagales</taxon>
        <taxon>Hymenobacteraceae</taxon>
        <taxon>Hymenobacter</taxon>
    </lineage>
</organism>
<evidence type="ECO:0000313" key="1">
    <source>
        <dbReference type="EMBL" id="GGF28696.1"/>
    </source>
</evidence>
<proteinExistence type="predicted"/>